<keyword evidence="7" id="KW-1185">Reference proteome</keyword>
<keyword evidence="2" id="KW-0325">Glycoprotein</keyword>
<keyword evidence="2" id="KW-0472">Membrane</keyword>
<dbReference type="SMART" id="SM00768">
    <property type="entry name" value="X8"/>
    <property type="match status" value="1"/>
</dbReference>
<reference evidence="6 7" key="1">
    <citation type="journal article" date="2023" name="Plants (Basel)">
        <title>Bridging the Gap: Combining Genomics and Transcriptomics Approaches to Understand Stylosanthes scabra, an Orphan Legume from the Brazilian Caatinga.</title>
        <authorList>
            <person name="Ferreira-Neto J.R.C."/>
            <person name="da Silva M.D."/>
            <person name="Binneck E."/>
            <person name="de Melo N.F."/>
            <person name="da Silva R.H."/>
            <person name="de Melo A.L.T.M."/>
            <person name="Pandolfi V."/>
            <person name="Bustamante F.O."/>
            <person name="Brasileiro-Vidal A.C."/>
            <person name="Benko-Iseppon A.M."/>
        </authorList>
    </citation>
    <scope>NUCLEOTIDE SEQUENCE [LARGE SCALE GENOMIC DNA]</scope>
    <source>
        <tissue evidence="6">Leaves</tissue>
    </source>
</reference>
<dbReference type="InterPro" id="IPR012946">
    <property type="entry name" value="X8"/>
</dbReference>
<evidence type="ECO:0000259" key="5">
    <source>
        <dbReference type="SMART" id="SM00768"/>
    </source>
</evidence>
<dbReference type="PANTHER" id="PTHR31044">
    <property type="entry name" value="BETA-1,3 GLUCANASE"/>
    <property type="match status" value="1"/>
</dbReference>
<evidence type="ECO:0000313" key="7">
    <source>
        <dbReference type="Proteomes" id="UP001341840"/>
    </source>
</evidence>
<gene>
    <name evidence="6" type="ORF">PIB30_085996</name>
</gene>
<evidence type="ECO:0000256" key="3">
    <source>
        <dbReference type="ARBA" id="ARBA00022729"/>
    </source>
</evidence>
<comment type="subcellular location">
    <subcellularLocation>
        <location evidence="1">Cell membrane</location>
        <topology evidence="1">Lipid-anchor</topology>
        <topology evidence="1">GPI-anchor</topology>
    </subcellularLocation>
</comment>
<evidence type="ECO:0000256" key="1">
    <source>
        <dbReference type="ARBA" id="ARBA00004609"/>
    </source>
</evidence>
<dbReference type="Proteomes" id="UP001341840">
    <property type="component" value="Unassembled WGS sequence"/>
</dbReference>
<dbReference type="EMBL" id="JASCZI010243111">
    <property type="protein sequence ID" value="MED6212691.1"/>
    <property type="molecule type" value="Genomic_DNA"/>
</dbReference>
<evidence type="ECO:0000313" key="6">
    <source>
        <dbReference type="EMBL" id="MED6212691.1"/>
    </source>
</evidence>
<protein>
    <recommendedName>
        <fullName evidence="5">X8 domain-containing protein</fullName>
    </recommendedName>
</protein>
<keyword evidence="2" id="KW-0336">GPI-anchor</keyword>
<name>A0ABU6YS71_9FABA</name>
<dbReference type="InterPro" id="IPR044788">
    <property type="entry name" value="X8_dom_prot"/>
</dbReference>
<dbReference type="Pfam" id="PF07983">
    <property type="entry name" value="X8"/>
    <property type="match status" value="1"/>
</dbReference>
<dbReference type="PANTHER" id="PTHR31044:SF140">
    <property type="entry name" value="EXPRESSED PROTEIN"/>
    <property type="match status" value="1"/>
</dbReference>
<organism evidence="6 7">
    <name type="scientific">Stylosanthes scabra</name>
    <dbReference type="NCBI Taxonomy" id="79078"/>
    <lineage>
        <taxon>Eukaryota</taxon>
        <taxon>Viridiplantae</taxon>
        <taxon>Streptophyta</taxon>
        <taxon>Embryophyta</taxon>
        <taxon>Tracheophyta</taxon>
        <taxon>Spermatophyta</taxon>
        <taxon>Magnoliopsida</taxon>
        <taxon>eudicotyledons</taxon>
        <taxon>Gunneridae</taxon>
        <taxon>Pentapetalae</taxon>
        <taxon>rosids</taxon>
        <taxon>fabids</taxon>
        <taxon>Fabales</taxon>
        <taxon>Fabaceae</taxon>
        <taxon>Papilionoideae</taxon>
        <taxon>50 kb inversion clade</taxon>
        <taxon>dalbergioids sensu lato</taxon>
        <taxon>Dalbergieae</taxon>
        <taxon>Pterocarpus clade</taxon>
        <taxon>Stylosanthes</taxon>
    </lineage>
</organism>
<accession>A0ABU6YS71</accession>
<evidence type="ECO:0000256" key="2">
    <source>
        <dbReference type="ARBA" id="ARBA00022622"/>
    </source>
</evidence>
<feature type="domain" description="X8" evidence="5">
    <location>
        <begin position="62"/>
        <end position="147"/>
    </location>
</feature>
<dbReference type="Gene3D" id="1.20.58.1040">
    <property type="match status" value="1"/>
</dbReference>
<keyword evidence="3" id="KW-0732">Signal</keyword>
<feature type="region of interest" description="Disordered" evidence="4">
    <location>
        <begin position="17"/>
        <end position="54"/>
    </location>
</feature>
<sequence>MENYPFLGGYATTRASFTPTDAPLQSPSPSPSANPLNTLPPCKPIEHHGSPEAAELDQTQKLWCVAKPSVPAPKLQQALEYACGEGGADCEEILPMGKCYNPDNVVAHASYAFNSYWQKYKTNGGTCYFGGTAMLVNSDSSFLHCRFILI</sequence>
<evidence type="ECO:0000256" key="4">
    <source>
        <dbReference type="SAM" id="MobiDB-lite"/>
    </source>
</evidence>
<keyword evidence="2" id="KW-0449">Lipoprotein</keyword>
<comment type="caution">
    <text evidence="6">The sequence shown here is derived from an EMBL/GenBank/DDBJ whole genome shotgun (WGS) entry which is preliminary data.</text>
</comment>
<proteinExistence type="predicted"/>